<keyword evidence="2" id="KW-1185">Reference proteome</keyword>
<dbReference type="EMBL" id="BLXT01000055">
    <property type="protein sequence ID" value="GFN74122.1"/>
    <property type="molecule type" value="Genomic_DNA"/>
</dbReference>
<proteinExistence type="predicted"/>
<evidence type="ECO:0000313" key="2">
    <source>
        <dbReference type="Proteomes" id="UP000735302"/>
    </source>
</evidence>
<dbReference type="Proteomes" id="UP000735302">
    <property type="component" value="Unassembled WGS sequence"/>
</dbReference>
<gene>
    <name evidence="1" type="ORF">PoB_000062800</name>
</gene>
<protein>
    <submittedName>
        <fullName evidence="1">Uncharacterized protein</fullName>
    </submittedName>
</protein>
<comment type="caution">
    <text evidence="1">The sequence shown here is derived from an EMBL/GenBank/DDBJ whole genome shotgun (WGS) entry which is preliminary data.</text>
</comment>
<evidence type="ECO:0000313" key="1">
    <source>
        <dbReference type="EMBL" id="GFN74122.1"/>
    </source>
</evidence>
<sequence>MGPVVAKFHCTQLAGDQPQRCEEDTNYCLPIKDQWAKCILAKLSNIDQEEHKRHLKAKTMIQEQKALDKSMASKENSAWTMDLQAALMFSKP</sequence>
<dbReference type="AlphaFoldDB" id="A0AAV3XVW5"/>
<reference evidence="1 2" key="1">
    <citation type="journal article" date="2021" name="Elife">
        <title>Chloroplast acquisition without the gene transfer in kleptoplastic sea slugs, Plakobranchus ocellatus.</title>
        <authorList>
            <person name="Maeda T."/>
            <person name="Takahashi S."/>
            <person name="Yoshida T."/>
            <person name="Shimamura S."/>
            <person name="Takaki Y."/>
            <person name="Nagai Y."/>
            <person name="Toyoda A."/>
            <person name="Suzuki Y."/>
            <person name="Arimoto A."/>
            <person name="Ishii H."/>
            <person name="Satoh N."/>
            <person name="Nishiyama T."/>
            <person name="Hasebe M."/>
            <person name="Maruyama T."/>
            <person name="Minagawa J."/>
            <person name="Obokata J."/>
            <person name="Shigenobu S."/>
        </authorList>
    </citation>
    <scope>NUCLEOTIDE SEQUENCE [LARGE SCALE GENOMIC DNA]</scope>
</reference>
<name>A0AAV3XVW5_9GAST</name>
<accession>A0AAV3XVW5</accession>
<organism evidence="1 2">
    <name type="scientific">Plakobranchus ocellatus</name>
    <dbReference type="NCBI Taxonomy" id="259542"/>
    <lineage>
        <taxon>Eukaryota</taxon>
        <taxon>Metazoa</taxon>
        <taxon>Spiralia</taxon>
        <taxon>Lophotrochozoa</taxon>
        <taxon>Mollusca</taxon>
        <taxon>Gastropoda</taxon>
        <taxon>Heterobranchia</taxon>
        <taxon>Euthyneura</taxon>
        <taxon>Panpulmonata</taxon>
        <taxon>Sacoglossa</taxon>
        <taxon>Placobranchoidea</taxon>
        <taxon>Plakobranchidae</taxon>
        <taxon>Plakobranchus</taxon>
    </lineage>
</organism>